<dbReference type="Gene3D" id="2.30.29.30">
    <property type="entry name" value="Pleckstrin-homology domain (PH domain)/Phosphotyrosine-binding domain (PTB)"/>
    <property type="match status" value="1"/>
</dbReference>
<dbReference type="PROSITE" id="PS50003">
    <property type="entry name" value="PH_DOMAIN"/>
    <property type="match status" value="1"/>
</dbReference>
<feature type="non-terminal residue" evidence="3">
    <location>
        <position position="426"/>
    </location>
</feature>
<comment type="caution">
    <text evidence="3">The sequence shown here is derived from an EMBL/GenBank/DDBJ whole genome shotgun (WGS) entry which is preliminary data.</text>
</comment>
<feature type="non-terminal residue" evidence="3">
    <location>
        <position position="1"/>
    </location>
</feature>
<protein>
    <recommendedName>
        <fullName evidence="2">PH domain-containing protein</fullName>
    </recommendedName>
</protein>
<feature type="domain" description="PH" evidence="2">
    <location>
        <begin position="85"/>
        <end position="238"/>
    </location>
</feature>
<dbReference type="InterPro" id="IPR001849">
    <property type="entry name" value="PH_domain"/>
</dbReference>
<accession>A0A9P4LX46</accession>
<organism evidence="3 4">
    <name type="scientific">Saccharata proteae CBS 121410</name>
    <dbReference type="NCBI Taxonomy" id="1314787"/>
    <lineage>
        <taxon>Eukaryota</taxon>
        <taxon>Fungi</taxon>
        <taxon>Dikarya</taxon>
        <taxon>Ascomycota</taxon>
        <taxon>Pezizomycotina</taxon>
        <taxon>Dothideomycetes</taxon>
        <taxon>Dothideomycetes incertae sedis</taxon>
        <taxon>Botryosphaeriales</taxon>
        <taxon>Saccharataceae</taxon>
        <taxon>Saccharata</taxon>
    </lineage>
</organism>
<dbReference type="AlphaFoldDB" id="A0A9P4LX46"/>
<dbReference type="EMBL" id="ML978719">
    <property type="protein sequence ID" value="KAF2087752.1"/>
    <property type="molecule type" value="Genomic_DNA"/>
</dbReference>
<feature type="region of interest" description="Disordered" evidence="1">
    <location>
        <begin position="1"/>
        <end position="69"/>
    </location>
</feature>
<dbReference type="PANTHER" id="PTHR37283:SF1">
    <property type="entry name" value="PH DOMAIN-CONTAINING PROTEIN YHR131C"/>
    <property type="match status" value="1"/>
</dbReference>
<sequence length="426" mass="47955">QTSTMPATQQRRERPAATTDSAANTTSAPASSNPPPPPSCYGYHNTFHTHSNPVDPTATPPSYNGIPHVKMPHPSKDVLPEYSCSVTLEGAIGMKCEFRNLFDKTAGRDREWQDYWLVLSGTCLNIHRLKQDSIFRSRRAQKQRCLMPGKLIRSYSLQHAEVGLALDVKRSELIPKSPLAKLVPANARQAVFETDPDLFFPVRENVIRVRLETEQLLIACPDSEIMLDWIEHLCAAVDISPPIEDRSEPRYRSLPRRGRRQRQLDNRSMPGQAIDLNAQRLLAEQERIINTMYPNLGAAREEAVAEEQVAQTNEQDNEEYDANDMLFPGRPQSPADQSATRTTSHERTASGATPRATIAALEPTAQHLLRYRRRCAPVLLHSSPRASDVVLATNIDGQLQRYRVNIRKGTVSHFKDLPPHYSAHHF</sequence>
<keyword evidence="4" id="KW-1185">Reference proteome</keyword>
<dbReference type="SMART" id="SM00233">
    <property type="entry name" value="PH"/>
    <property type="match status" value="1"/>
</dbReference>
<dbReference type="InterPro" id="IPR011993">
    <property type="entry name" value="PH-like_dom_sf"/>
</dbReference>
<dbReference type="Proteomes" id="UP000799776">
    <property type="component" value="Unassembled WGS sequence"/>
</dbReference>
<dbReference type="SUPFAM" id="SSF50729">
    <property type="entry name" value="PH domain-like"/>
    <property type="match status" value="1"/>
</dbReference>
<evidence type="ECO:0000256" key="1">
    <source>
        <dbReference type="SAM" id="MobiDB-lite"/>
    </source>
</evidence>
<dbReference type="PANTHER" id="PTHR37283">
    <property type="entry name" value="PH DOMAIN-CONTAINING PROTEIN YHR131C"/>
    <property type="match status" value="1"/>
</dbReference>
<feature type="compositionally biased region" description="Low complexity" evidence="1">
    <location>
        <begin position="16"/>
        <end position="31"/>
    </location>
</feature>
<name>A0A9P4LX46_9PEZI</name>
<evidence type="ECO:0000313" key="4">
    <source>
        <dbReference type="Proteomes" id="UP000799776"/>
    </source>
</evidence>
<evidence type="ECO:0000313" key="3">
    <source>
        <dbReference type="EMBL" id="KAF2087752.1"/>
    </source>
</evidence>
<feature type="region of interest" description="Disordered" evidence="1">
    <location>
        <begin position="303"/>
        <end position="354"/>
    </location>
</feature>
<gene>
    <name evidence="3" type="ORF">K490DRAFT_23135</name>
</gene>
<feature type="region of interest" description="Disordered" evidence="1">
    <location>
        <begin position="244"/>
        <end position="271"/>
    </location>
</feature>
<reference evidence="3" key="1">
    <citation type="journal article" date="2020" name="Stud. Mycol.">
        <title>101 Dothideomycetes genomes: a test case for predicting lifestyles and emergence of pathogens.</title>
        <authorList>
            <person name="Haridas S."/>
            <person name="Albert R."/>
            <person name="Binder M."/>
            <person name="Bloem J."/>
            <person name="Labutti K."/>
            <person name="Salamov A."/>
            <person name="Andreopoulos B."/>
            <person name="Baker S."/>
            <person name="Barry K."/>
            <person name="Bills G."/>
            <person name="Bluhm B."/>
            <person name="Cannon C."/>
            <person name="Castanera R."/>
            <person name="Culley D."/>
            <person name="Daum C."/>
            <person name="Ezra D."/>
            <person name="Gonzalez J."/>
            <person name="Henrissat B."/>
            <person name="Kuo A."/>
            <person name="Liang C."/>
            <person name="Lipzen A."/>
            <person name="Lutzoni F."/>
            <person name="Magnuson J."/>
            <person name="Mondo S."/>
            <person name="Nolan M."/>
            <person name="Ohm R."/>
            <person name="Pangilinan J."/>
            <person name="Park H.-J."/>
            <person name="Ramirez L."/>
            <person name="Alfaro M."/>
            <person name="Sun H."/>
            <person name="Tritt A."/>
            <person name="Yoshinaga Y."/>
            <person name="Zwiers L.-H."/>
            <person name="Turgeon B."/>
            <person name="Goodwin S."/>
            <person name="Spatafora J."/>
            <person name="Crous P."/>
            <person name="Grigoriev I."/>
        </authorList>
    </citation>
    <scope>NUCLEOTIDE SEQUENCE</scope>
    <source>
        <strain evidence="3">CBS 121410</strain>
    </source>
</reference>
<proteinExistence type="predicted"/>
<dbReference type="OrthoDB" id="5865767at2759"/>
<evidence type="ECO:0000259" key="2">
    <source>
        <dbReference type="PROSITE" id="PS50003"/>
    </source>
</evidence>